<evidence type="ECO:0000259" key="4">
    <source>
        <dbReference type="PROSITE" id="PS50280"/>
    </source>
</evidence>
<dbReference type="HOGENOM" id="CLU_041939_0_0_1"/>
<dbReference type="OrthoDB" id="341421at2759"/>
<dbReference type="KEGG" id="lel:PVL30_004828"/>
<reference evidence="5 6" key="1">
    <citation type="journal article" date="2009" name="Nature">
        <title>Evolution of pathogenicity and sexual reproduction in eight Candida genomes.</title>
        <authorList>
            <person name="Butler G."/>
            <person name="Rasmussen M.D."/>
            <person name="Lin M.F."/>
            <person name="Santos M.A."/>
            <person name="Sakthikumar S."/>
            <person name="Munro C.A."/>
            <person name="Rheinbay E."/>
            <person name="Grabherr M."/>
            <person name="Forche A."/>
            <person name="Reedy J.L."/>
            <person name="Agrafioti I."/>
            <person name="Arnaud M.B."/>
            <person name="Bates S."/>
            <person name="Brown A.J."/>
            <person name="Brunke S."/>
            <person name="Costanzo M.C."/>
            <person name="Fitzpatrick D.A."/>
            <person name="de Groot P.W."/>
            <person name="Harris D."/>
            <person name="Hoyer L.L."/>
            <person name="Hube B."/>
            <person name="Klis F.M."/>
            <person name="Kodira C."/>
            <person name="Lennard N."/>
            <person name="Logue M.E."/>
            <person name="Martin R."/>
            <person name="Neiman A.M."/>
            <person name="Nikolaou E."/>
            <person name="Quail M.A."/>
            <person name="Quinn J."/>
            <person name="Santos M.C."/>
            <person name="Schmitzberger F.F."/>
            <person name="Sherlock G."/>
            <person name="Shah P."/>
            <person name="Silverstein K.A."/>
            <person name="Skrzypek M.S."/>
            <person name="Soll D."/>
            <person name="Staggs R."/>
            <person name="Stansfield I."/>
            <person name="Stumpf M.P."/>
            <person name="Sudbery P.E."/>
            <person name="Srikantha T."/>
            <person name="Zeng Q."/>
            <person name="Berman J."/>
            <person name="Berriman M."/>
            <person name="Heitman J."/>
            <person name="Gow N.A."/>
            <person name="Lorenz M.C."/>
            <person name="Birren B.W."/>
            <person name="Kellis M."/>
            <person name="Cuomo C.A."/>
        </authorList>
    </citation>
    <scope>NUCLEOTIDE SEQUENCE [LARGE SCALE GENOMIC DNA]</scope>
    <source>
        <strain evidence="6">ATCC 11503 / BCRC 21390 / CBS 2605 / JCM 1781 / NBRC 1676 / NRRL YB-4239</strain>
    </source>
</reference>
<dbReference type="GO" id="GO:0032259">
    <property type="term" value="P:methylation"/>
    <property type="evidence" value="ECO:0007669"/>
    <property type="project" value="UniProtKB-KW"/>
</dbReference>
<dbReference type="PIRSF" id="PIRSF027158">
    <property type="entry name" value="Lys_MTase_YDR198C_prd"/>
    <property type="match status" value="1"/>
</dbReference>
<evidence type="ECO:0000313" key="5">
    <source>
        <dbReference type="EMBL" id="EDK45829.1"/>
    </source>
</evidence>
<dbReference type="InterPro" id="IPR046341">
    <property type="entry name" value="SET_dom_sf"/>
</dbReference>
<keyword evidence="2" id="KW-0808">Transferase</keyword>
<dbReference type="GeneID" id="5231776"/>
<dbReference type="CDD" id="cd19177">
    <property type="entry name" value="SET_SETD4"/>
    <property type="match status" value="1"/>
</dbReference>
<accession>A5E321</accession>
<evidence type="ECO:0000256" key="2">
    <source>
        <dbReference type="ARBA" id="ARBA00022679"/>
    </source>
</evidence>
<dbReference type="SMART" id="SM00317">
    <property type="entry name" value="SET"/>
    <property type="match status" value="1"/>
</dbReference>
<evidence type="ECO:0000256" key="3">
    <source>
        <dbReference type="ARBA" id="ARBA00022691"/>
    </source>
</evidence>
<dbReference type="InterPro" id="IPR001214">
    <property type="entry name" value="SET_dom"/>
</dbReference>
<dbReference type="PANTHER" id="PTHR13271:SF47">
    <property type="entry name" value="ACTIN-HISTIDINE N-METHYLTRANSFERASE"/>
    <property type="match status" value="1"/>
</dbReference>
<dbReference type="GO" id="GO:0016279">
    <property type="term" value="F:protein-lysine N-methyltransferase activity"/>
    <property type="evidence" value="ECO:0007669"/>
    <property type="project" value="InterPro"/>
</dbReference>
<dbReference type="Proteomes" id="UP000001996">
    <property type="component" value="Unassembled WGS sequence"/>
</dbReference>
<protein>
    <recommendedName>
        <fullName evidence="4">SET domain-containing protein</fullName>
    </recommendedName>
</protein>
<dbReference type="OMA" id="YWGDYTI"/>
<dbReference type="eggNOG" id="KOG1337">
    <property type="taxonomic scope" value="Eukaryota"/>
</dbReference>
<evidence type="ECO:0000313" key="6">
    <source>
        <dbReference type="Proteomes" id="UP000001996"/>
    </source>
</evidence>
<dbReference type="PROSITE" id="PS50280">
    <property type="entry name" value="SET"/>
    <property type="match status" value="1"/>
</dbReference>
<dbReference type="SUPFAM" id="SSF82199">
    <property type="entry name" value="SET domain"/>
    <property type="match status" value="1"/>
</dbReference>
<dbReference type="InterPro" id="IPR050600">
    <property type="entry name" value="SETD3_SETD6_MTase"/>
</dbReference>
<feature type="domain" description="SET" evidence="4">
    <location>
        <begin position="49"/>
        <end position="329"/>
    </location>
</feature>
<organism evidence="5 6">
    <name type="scientific">Lodderomyces elongisporus (strain ATCC 11503 / CBS 2605 / JCM 1781 / NBRC 1676 / NRRL YB-4239)</name>
    <name type="common">Yeast</name>
    <name type="synonym">Saccharomyces elongisporus</name>
    <dbReference type="NCBI Taxonomy" id="379508"/>
    <lineage>
        <taxon>Eukaryota</taxon>
        <taxon>Fungi</taxon>
        <taxon>Dikarya</taxon>
        <taxon>Ascomycota</taxon>
        <taxon>Saccharomycotina</taxon>
        <taxon>Pichiomycetes</taxon>
        <taxon>Debaryomycetaceae</taxon>
        <taxon>Candida/Lodderomyces clade</taxon>
        <taxon>Lodderomyces</taxon>
    </lineage>
</organism>
<sequence length="488" mass="56233">MYFVFQFIVIYKTNSFRMQNFSEKLGRLLEWINLSTDEQKLPLQCYISPKITVKDVKGSGRGIYATASISPHEKIINIGHPFLLNFTTVLNHIAKHNKMEIDRHVTVPFETKEDEFTEIYKCFKKEELLRLSSFQLLSMYLTLERKRGENSYWKAFIDMLPTMEDFQLMPITYGGGGGGGCGGSNSTSENGAVHENENGNNFNADDNQIQLKQQLPATAYALNEKVEQRFNHDYKVITQLLLAKNISDVSTILPRDDVLLSWLCINSRCLYMDLPTSHDTLDNFTMAPYIDFINHSCDDHCTLKIDAKGFQITTTTAYKPGDQLYLSYGPHSNEFLLCEYGFVVTLPEEENRWNDLDISSYLLPMFNANQIDCLKENDFYDNYTLNKDGPSFRTEVALAILQEQNPHDSRRFRAFLNGILDNTVYLRKSNTMLSKILTKIMQEAEQHQFVLENVKIGADEVQRLRLHVVMSLYKDRLALASRILKDLK</sequence>
<dbReference type="STRING" id="379508.A5E321"/>
<dbReference type="InParanoid" id="A5E321"/>
<dbReference type="InterPro" id="IPR016852">
    <property type="entry name" value="SET_MeTrfase"/>
</dbReference>
<dbReference type="EMBL" id="CH981528">
    <property type="protein sequence ID" value="EDK45829.1"/>
    <property type="molecule type" value="Genomic_DNA"/>
</dbReference>
<gene>
    <name evidence="5" type="ORF">LELG_04008</name>
</gene>
<dbReference type="Pfam" id="PF00856">
    <property type="entry name" value="SET"/>
    <property type="match status" value="1"/>
</dbReference>
<dbReference type="PANTHER" id="PTHR13271">
    <property type="entry name" value="UNCHARACTERIZED PUTATIVE METHYLTRANSFERASE"/>
    <property type="match status" value="1"/>
</dbReference>
<evidence type="ECO:0000256" key="1">
    <source>
        <dbReference type="ARBA" id="ARBA00022603"/>
    </source>
</evidence>
<proteinExistence type="predicted"/>
<name>A5E321_LODEL</name>
<dbReference type="FunCoup" id="A5E321">
    <property type="interactions" value="63"/>
</dbReference>
<keyword evidence="1" id="KW-0489">Methyltransferase</keyword>
<dbReference type="AlphaFoldDB" id="A5E321"/>
<dbReference type="Gene3D" id="3.90.1410.10">
    <property type="entry name" value="set domain protein methyltransferase, domain 1"/>
    <property type="match status" value="1"/>
</dbReference>
<keyword evidence="3" id="KW-0949">S-adenosyl-L-methionine</keyword>
<keyword evidence="6" id="KW-1185">Reference proteome</keyword>
<dbReference type="InterPro" id="IPR044429">
    <property type="entry name" value="SETD4_SET"/>
</dbReference>